<dbReference type="GO" id="GO:0006629">
    <property type="term" value="P:lipid metabolic process"/>
    <property type="evidence" value="ECO:0007669"/>
    <property type="project" value="TreeGrafter"/>
</dbReference>
<dbReference type="Gene3D" id="2.40.128.20">
    <property type="match status" value="1"/>
</dbReference>
<dbReference type="PANTHER" id="PTHR10612">
    <property type="entry name" value="APOLIPOPROTEIN D"/>
    <property type="match status" value="1"/>
</dbReference>
<dbReference type="GO" id="GO:0005576">
    <property type="term" value="C:extracellular region"/>
    <property type="evidence" value="ECO:0007669"/>
    <property type="project" value="UniProtKB-SubCell"/>
</dbReference>
<dbReference type="GO" id="GO:0000302">
    <property type="term" value="P:response to reactive oxygen species"/>
    <property type="evidence" value="ECO:0007669"/>
    <property type="project" value="TreeGrafter"/>
</dbReference>
<organism evidence="6">
    <name type="scientific">Panstrongylus lignarius</name>
    <dbReference type="NCBI Taxonomy" id="156445"/>
    <lineage>
        <taxon>Eukaryota</taxon>
        <taxon>Metazoa</taxon>
        <taxon>Ecdysozoa</taxon>
        <taxon>Arthropoda</taxon>
        <taxon>Hexapoda</taxon>
        <taxon>Insecta</taxon>
        <taxon>Pterygota</taxon>
        <taxon>Neoptera</taxon>
        <taxon>Paraneoptera</taxon>
        <taxon>Hemiptera</taxon>
        <taxon>Heteroptera</taxon>
        <taxon>Panheteroptera</taxon>
        <taxon>Cimicomorpha</taxon>
        <taxon>Reduviidae</taxon>
        <taxon>Triatominae</taxon>
        <taxon>Panstrongylus</taxon>
    </lineage>
</organism>
<dbReference type="PANTHER" id="PTHR10612:SF49">
    <property type="entry name" value="APOLIPOPROTEIN D-LIKE PROTEIN"/>
    <property type="match status" value="1"/>
</dbReference>
<dbReference type="InterPro" id="IPR005657">
    <property type="entry name" value="Triabi/Procalin"/>
</dbReference>
<proteinExistence type="inferred from homology"/>
<dbReference type="AlphaFoldDB" id="A0A224XY87"/>
<evidence type="ECO:0000256" key="5">
    <source>
        <dbReference type="SAM" id="SignalP"/>
    </source>
</evidence>
<dbReference type="Pfam" id="PF03973">
    <property type="entry name" value="Triabin"/>
    <property type="match status" value="1"/>
</dbReference>
<dbReference type="SUPFAM" id="SSF50814">
    <property type="entry name" value="Lipocalins"/>
    <property type="match status" value="1"/>
</dbReference>
<evidence type="ECO:0000313" key="6">
    <source>
        <dbReference type="EMBL" id="JAW13001.1"/>
    </source>
</evidence>
<evidence type="ECO:0000256" key="3">
    <source>
        <dbReference type="ARBA" id="ARBA00022729"/>
    </source>
</evidence>
<accession>A0A224XY87</accession>
<protein>
    <submittedName>
        <fullName evidence="6">Putative nitrophorin</fullName>
    </submittedName>
</protein>
<dbReference type="EMBL" id="GFTR01003425">
    <property type="protein sequence ID" value="JAW13001.1"/>
    <property type="molecule type" value="Transcribed_RNA"/>
</dbReference>
<comment type="similarity">
    <text evidence="4">Belongs to the calycin superfamily. Triabin family.</text>
</comment>
<keyword evidence="2" id="KW-0964">Secreted</keyword>
<name>A0A224XY87_9HEMI</name>
<dbReference type="GO" id="GO:0005737">
    <property type="term" value="C:cytoplasm"/>
    <property type="evidence" value="ECO:0007669"/>
    <property type="project" value="TreeGrafter"/>
</dbReference>
<evidence type="ECO:0000256" key="4">
    <source>
        <dbReference type="ARBA" id="ARBA00034121"/>
    </source>
</evidence>
<comment type="subcellular location">
    <subcellularLocation>
        <location evidence="1">Secreted</location>
    </subcellularLocation>
</comment>
<feature type="chain" id="PRO_5012510864" evidence="5">
    <location>
        <begin position="20"/>
        <end position="204"/>
    </location>
</feature>
<sequence length="204" mass="23346">MYKSTTALLMVSLLSLSTAGPLTEECQNIKTMQQFDPIKYFGRPWYATHAIYTNANYATGDLTCMKYRSSLLDIDVVREIGVAYLPKNELVVHSESYINLADFVDRIAQYSSVARITDKDDRPILKEFHPLQNNIVDTDYDNYAVVYSCVKIPNDQTFSIYNVLSRDLRVKSFDDKVVTILEEIGLKLDDFTQIAHDDCKEVET</sequence>
<dbReference type="InterPro" id="IPR012674">
    <property type="entry name" value="Calycin"/>
</dbReference>
<feature type="signal peptide" evidence="5">
    <location>
        <begin position="1"/>
        <end position="19"/>
    </location>
</feature>
<keyword evidence="3 5" id="KW-0732">Signal</keyword>
<reference evidence="6" key="1">
    <citation type="journal article" date="2018" name="PLoS Negl. Trop. Dis.">
        <title>An insight into the salivary gland and fat body transcriptome of Panstrongylus lignarius (Hemiptera: Heteroptera), the main vector of Chagas disease in Peru.</title>
        <authorList>
            <person name="Nevoa J.C."/>
            <person name="Mendes M.T."/>
            <person name="da Silva M.V."/>
            <person name="Soares S.C."/>
            <person name="Oliveira C.J.F."/>
            <person name="Ribeiro J.M.C."/>
        </authorList>
    </citation>
    <scope>NUCLEOTIDE SEQUENCE</scope>
</reference>
<evidence type="ECO:0000256" key="1">
    <source>
        <dbReference type="ARBA" id="ARBA00004613"/>
    </source>
</evidence>
<dbReference type="GO" id="GO:0030682">
    <property type="term" value="P:symbiont-mediated perturbation of host defenses"/>
    <property type="evidence" value="ECO:0007669"/>
    <property type="project" value="InterPro"/>
</dbReference>
<evidence type="ECO:0000256" key="2">
    <source>
        <dbReference type="ARBA" id="ARBA00022525"/>
    </source>
</evidence>